<dbReference type="OrthoDB" id="4161186at2759"/>
<feature type="compositionally biased region" description="Low complexity" evidence="1">
    <location>
        <begin position="112"/>
        <end position="136"/>
    </location>
</feature>
<feature type="domain" description="PD-(D/E)XK nuclease-like" evidence="2">
    <location>
        <begin position="189"/>
        <end position="446"/>
    </location>
</feature>
<gene>
    <name evidence="3" type="ORF">B0T10DRAFT_325391</name>
</gene>
<organism evidence="3 4">
    <name type="scientific">Thelonectria olida</name>
    <dbReference type="NCBI Taxonomy" id="1576542"/>
    <lineage>
        <taxon>Eukaryota</taxon>
        <taxon>Fungi</taxon>
        <taxon>Dikarya</taxon>
        <taxon>Ascomycota</taxon>
        <taxon>Pezizomycotina</taxon>
        <taxon>Sordariomycetes</taxon>
        <taxon>Hypocreomycetidae</taxon>
        <taxon>Hypocreales</taxon>
        <taxon>Nectriaceae</taxon>
        <taxon>Thelonectria</taxon>
    </lineage>
</organism>
<dbReference type="AlphaFoldDB" id="A0A9P8VPF7"/>
<evidence type="ECO:0000259" key="2">
    <source>
        <dbReference type="Pfam" id="PF20516"/>
    </source>
</evidence>
<dbReference type="EMBL" id="JAGPYM010000093">
    <property type="protein sequence ID" value="KAH6867695.1"/>
    <property type="molecule type" value="Genomic_DNA"/>
</dbReference>
<proteinExistence type="predicted"/>
<comment type="caution">
    <text evidence="3">The sequence shown here is derived from an EMBL/GenBank/DDBJ whole genome shotgun (WGS) entry which is preliminary data.</text>
</comment>
<keyword evidence="4" id="KW-1185">Reference proteome</keyword>
<dbReference type="InterPro" id="IPR046797">
    <property type="entry name" value="PDDEXK_12"/>
</dbReference>
<name>A0A9P8VPF7_9HYPO</name>
<dbReference type="Proteomes" id="UP000777438">
    <property type="component" value="Unassembled WGS sequence"/>
</dbReference>
<protein>
    <recommendedName>
        <fullName evidence="2">PD-(D/E)XK nuclease-like domain-containing protein</fullName>
    </recommendedName>
</protein>
<evidence type="ECO:0000256" key="1">
    <source>
        <dbReference type="SAM" id="MobiDB-lite"/>
    </source>
</evidence>
<evidence type="ECO:0000313" key="4">
    <source>
        <dbReference type="Proteomes" id="UP000777438"/>
    </source>
</evidence>
<feature type="region of interest" description="Disordered" evidence="1">
    <location>
        <begin position="17"/>
        <end position="137"/>
    </location>
</feature>
<accession>A0A9P8VPF7</accession>
<feature type="compositionally biased region" description="Basic and acidic residues" evidence="1">
    <location>
        <begin position="71"/>
        <end position="93"/>
    </location>
</feature>
<sequence length="456" mass="50476">MRGEEIDAWLSQLDSNCGVLGRDTATTDTTDARQQPLSPPSSDGPCRGKRRSMSEDVLLPTPKRKKVGGYNDDRDVEETPRAHGSRLERRDDDGAASPSKRQGQRRRIQTASPIPSLSSRSESQSQASGRSSPSKRIAALELDPDGIETRVLSLTNPLLPDTLAEILSELEDCSNGFGVVSRRCKDDITEHARTDRSFSLVRDVMYADPTTRDAIGPTPTTADVAWILEEARECQDTMQSESGWNMGVHFPLLHKAIYGQRRQKQLIGVAASTTARVIKEYLSNETPSKMVDFSLYISPGADPSPTETKIISDAINSLRQVLPCGVINHTDFFPLRNRPVVVSIETKKRGGAQQEAEVQIGTWHAAQWRFLSHLVTDAGGSLDGLPFLPGIVVQGHEWSFVATTREGSRTILWLEKNFGSTTSAMGVYKIAWGLQRIARWAECDYWPWFKKNVLGV</sequence>
<dbReference type="Pfam" id="PF20516">
    <property type="entry name" value="PDDEXK_12"/>
    <property type="match status" value="1"/>
</dbReference>
<evidence type="ECO:0000313" key="3">
    <source>
        <dbReference type="EMBL" id="KAH6867695.1"/>
    </source>
</evidence>
<reference evidence="3 4" key="1">
    <citation type="journal article" date="2021" name="Nat. Commun.">
        <title>Genetic determinants of endophytism in the Arabidopsis root mycobiome.</title>
        <authorList>
            <person name="Mesny F."/>
            <person name="Miyauchi S."/>
            <person name="Thiergart T."/>
            <person name="Pickel B."/>
            <person name="Atanasova L."/>
            <person name="Karlsson M."/>
            <person name="Huettel B."/>
            <person name="Barry K.W."/>
            <person name="Haridas S."/>
            <person name="Chen C."/>
            <person name="Bauer D."/>
            <person name="Andreopoulos W."/>
            <person name="Pangilinan J."/>
            <person name="LaButti K."/>
            <person name="Riley R."/>
            <person name="Lipzen A."/>
            <person name="Clum A."/>
            <person name="Drula E."/>
            <person name="Henrissat B."/>
            <person name="Kohler A."/>
            <person name="Grigoriev I.V."/>
            <person name="Martin F.M."/>
            <person name="Hacquard S."/>
        </authorList>
    </citation>
    <scope>NUCLEOTIDE SEQUENCE [LARGE SCALE GENOMIC DNA]</scope>
    <source>
        <strain evidence="3 4">MPI-CAGE-CH-0241</strain>
    </source>
</reference>